<evidence type="ECO:0000256" key="6">
    <source>
        <dbReference type="ARBA" id="ARBA00022989"/>
    </source>
</evidence>
<dbReference type="CDD" id="cd06261">
    <property type="entry name" value="TM_PBP2"/>
    <property type="match status" value="1"/>
</dbReference>
<reference evidence="10 11" key="1">
    <citation type="submission" date="2021-10" db="EMBL/GenBank/DDBJ databases">
        <title>Anaerobic single-cell dispensing facilitates the cultivation of human gut bacteria.</title>
        <authorList>
            <person name="Afrizal A."/>
        </authorList>
    </citation>
    <scope>NUCLEOTIDE SEQUENCE [LARGE SCALE GENOMIC DNA]</scope>
    <source>
        <strain evidence="10 11">CLA-AA-H277</strain>
    </source>
</reference>
<feature type="transmembrane region" description="Helical" evidence="8">
    <location>
        <begin position="202"/>
        <end position="220"/>
    </location>
</feature>
<evidence type="ECO:0000256" key="5">
    <source>
        <dbReference type="ARBA" id="ARBA00022970"/>
    </source>
</evidence>
<evidence type="ECO:0000313" key="10">
    <source>
        <dbReference type="EMBL" id="MCC2188376.1"/>
    </source>
</evidence>
<dbReference type="EMBL" id="JAJEPR010000001">
    <property type="protein sequence ID" value="MCC2188376.1"/>
    <property type="molecule type" value="Genomic_DNA"/>
</dbReference>
<feature type="transmembrane region" description="Helical" evidence="8">
    <location>
        <begin position="25"/>
        <end position="45"/>
    </location>
</feature>
<keyword evidence="11" id="KW-1185">Reference proteome</keyword>
<dbReference type="Pfam" id="PF00528">
    <property type="entry name" value="BPD_transp_1"/>
    <property type="match status" value="1"/>
</dbReference>
<dbReference type="PANTHER" id="PTHR30614">
    <property type="entry name" value="MEMBRANE COMPONENT OF AMINO ACID ABC TRANSPORTER"/>
    <property type="match status" value="1"/>
</dbReference>
<dbReference type="Proteomes" id="UP001197875">
    <property type="component" value="Unassembled WGS sequence"/>
</dbReference>
<dbReference type="InterPro" id="IPR035906">
    <property type="entry name" value="MetI-like_sf"/>
</dbReference>
<evidence type="ECO:0000256" key="2">
    <source>
        <dbReference type="ARBA" id="ARBA00022448"/>
    </source>
</evidence>
<evidence type="ECO:0000256" key="7">
    <source>
        <dbReference type="ARBA" id="ARBA00023136"/>
    </source>
</evidence>
<feature type="transmembrane region" description="Helical" evidence="8">
    <location>
        <begin position="98"/>
        <end position="115"/>
    </location>
</feature>
<feature type="transmembrane region" description="Helical" evidence="8">
    <location>
        <begin position="57"/>
        <end position="78"/>
    </location>
</feature>
<dbReference type="PROSITE" id="PS50928">
    <property type="entry name" value="ABC_TM1"/>
    <property type="match status" value="1"/>
</dbReference>
<keyword evidence="4 8" id="KW-0812">Transmembrane</keyword>
<dbReference type="SUPFAM" id="SSF161098">
    <property type="entry name" value="MetI-like"/>
    <property type="match status" value="1"/>
</dbReference>
<protein>
    <submittedName>
        <fullName evidence="10">Amino acid ABC transporter permease</fullName>
    </submittedName>
</protein>
<comment type="subcellular location">
    <subcellularLocation>
        <location evidence="1 8">Cell membrane</location>
        <topology evidence="1 8">Multi-pass membrane protein</topology>
    </subcellularLocation>
</comment>
<evidence type="ECO:0000256" key="4">
    <source>
        <dbReference type="ARBA" id="ARBA00022692"/>
    </source>
</evidence>
<dbReference type="PANTHER" id="PTHR30614:SF0">
    <property type="entry name" value="L-CYSTINE TRANSPORT SYSTEM PERMEASE PROTEIN TCYL"/>
    <property type="match status" value="1"/>
</dbReference>
<name>A0AAE3DPR8_9FIRM</name>
<keyword evidence="5" id="KW-0029">Amino-acid transport</keyword>
<keyword evidence="7 8" id="KW-0472">Membrane</keyword>
<evidence type="ECO:0000256" key="8">
    <source>
        <dbReference type="RuleBase" id="RU363032"/>
    </source>
</evidence>
<dbReference type="InterPro" id="IPR010065">
    <property type="entry name" value="AA_ABC_transptr_permease_3TM"/>
</dbReference>
<comment type="caution">
    <text evidence="10">The sequence shown here is derived from an EMBL/GenBank/DDBJ whole genome shotgun (WGS) entry which is preliminary data.</text>
</comment>
<gene>
    <name evidence="10" type="ORF">LKD71_00830</name>
</gene>
<dbReference type="RefSeq" id="WP_227613984.1">
    <property type="nucleotide sequence ID" value="NZ_JAJEPR010000001.1"/>
</dbReference>
<dbReference type="GO" id="GO:0022857">
    <property type="term" value="F:transmembrane transporter activity"/>
    <property type="evidence" value="ECO:0007669"/>
    <property type="project" value="InterPro"/>
</dbReference>
<dbReference type="GO" id="GO:0043190">
    <property type="term" value="C:ATP-binding cassette (ABC) transporter complex"/>
    <property type="evidence" value="ECO:0007669"/>
    <property type="project" value="InterPro"/>
</dbReference>
<keyword evidence="6 8" id="KW-1133">Transmembrane helix</keyword>
<dbReference type="InterPro" id="IPR043429">
    <property type="entry name" value="ArtM/GltK/GlnP/TcyL/YhdX-like"/>
</dbReference>
<evidence type="ECO:0000313" key="11">
    <source>
        <dbReference type="Proteomes" id="UP001197875"/>
    </source>
</evidence>
<feature type="domain" description="ABC transmembrane type-1" evidence="9">
    <location>
        <begin position="19"/>
        <end position="221"/>
    </location>
</feature>
<comment type="similarity">
    <text evidence="8">Belongs to the binding-protein-dependent transport system permease family.</text>
</comment>
<dbReference type="AlphaFoldDB" id="A0AAE3DPR8"/>
<dbReference type="Gene3D" id="1.10.3720.10">
    <property type="entry name" value="MetI-like"/>
    <property type="match status" value="1"/>
</dbReference>
<keyword evidence="2 8" id="KW-0813">Transport</keyword>
<evidence type="ECO:0000259" key="9">
    <source>
        <dbReference type="PROSITE" id="PS50928"/>
    </source>
</evidence>
<organism evidence="10 11">
    <name type="scientific">Fusicatenibacter faecihominis</name>
    <dbReference type="NCBI Taxonomy" id="2881276"/>
    <lineage>
        <taxon>Bacteria</taxon>
        <taxon>Bacillati</taxon>
        <taxon>Bacillota</taxon>
        <taxon>Clostridia</taxon>
        <taxon>Lachnospirales</taxon>
        <taxon>Lachnospiraceae</taxon>
        <taxon>Fusicatenibacter</taxon>
    </lineage>
</organism>
<sequence>MNLNVKFMISDIPTVLGALPVTLELTFASLFFAILIAVLFGICILKKIPVLKQLVIGLNTFIKGVPLIVQLLFCYYALPYVLRAFDGVLGYHYDPKHPSYFGFAVVAFAFNYGAYMTDVVVSSYKAVDKGQLEAAYSVGMSTFQAMWKIVIPQAVVISLPNLSNYFMWLLKATSLASVVNVFELLATARASTAVNYAILEGYLVAAGIYWAVCIIAEQILKRINKKMNRYQKTVSAI</sequence>
<proteinExistence type="inferred from homology"/>
<evidence type="ECO:0000256" key="1">
    <source>
        <dbReference type="ARBA" id="ARBA00004651"/>
    </source>
</evidence>
<dbReference type="NCBIfam" id="TIGR01726">
    <property type="entry name" value="HEQRo_perm_3TM"/>
    <property type="match status" value="1"/>
</dbReference>
<evidence type="ECO:0000256" key="3">
    <source>
        <dbReference type="ARBA" id="ARBA00022475"/>
    </source>
</evidence>
<keyword evidence="3" id="KW-1003">Cell membrane</keyword>
<dbReference type="GO" id="GO:0006865">
    <property type="term" value="P:amino acid transport"/>
    <property type="evidence" value="ECO:0007669"/>
    <property type="project" value="UniProtKB-KW"/>
</dbReference>
<dbReference type="InterPro" id="IPR000515">
    <property type="entry name" value="MetI-like"/>
</dbReference>
<accession>A0AAE3DPR8</accession>